<dbReference type="EMBL" id="HE681721">
    <property type="protein sequence ID" value="CCG25674.1"/>
    <property type="molecule type" value="Genomic_DNA"/>
</dbReference>
<organism evidence="2 3">
    <name type="scientific">Candida orthopsilosis (strain 90-125)</name>
    <name type="common">Yeast</name>
    <dbReference type="NCBI Taxonomy" id="1136231"/>
    <lineage>
        <taxon>Eukaryota</taxon>
        <taxon>Fungi</taxon>
        <taxon>Dikarya</taxon>
        <taxon>Ascomycota</taxon>
        <taxon>Saccharomycotina</taxon>
        <taxon>Pichiomycetes</taxon>
        <taxon>Debaryomycetaceae</taxon>
        <taxon>Candida/Lodderomyces clade</taxon>
        <taxon>Candida</taxon>
    </lineage>
</organism>
<feature type="chain" id="PRO_5003617141" evidence="1">
    <location>
        <begin position="21"/>
        <end position="346"/>
    </location>
</feature>
<accession>H8X3N6</accession>
<name>H8X3N6_CANO9</name>
<keyword evidence="3" id="KW-1185">Reference proteome</keyword>
<protein>
    <submittedName>
        <fullName evidence="2">Uncharacterized protein</fullName>
    </submittedName>
</protein>
<gene>
    <name evidence="2" type="ORF">CORT_0C02980</name>
</gene>
<evidence type="ECO:0000313" key="3">
    <source>
        <dbReference type="Proteomes" id="UP000005018"/>
    </source>
</evidence>
<evidence type="ECO:0000256" key="1">
    <source>
        <dbReference type="SAM" id="SignalP"/>
    </source>
</evidence>
<proteinExistence type="predicted"/>
<dbReference type="eggNOG" id="ENOG502RPWB">
    <property type="taxonomic scope" value="Eukaryota"/>
</dbReference>
<dbReference type="AlphaFoldDB" id="H8X3N6"/>
<dbReference type="Proteomes" id="UP000005018">
    <property type="component" value="Chromosome 3"/>
</dbReference>
<dbReference type="RefSeq" id="XP_003868578.1">
    <property type="nucleotide sequence ID" value="XM_003868530.1"/>
</dbReference>
<feature type="signal peptide" evidence="1">
    <location>
        <begin position="1"/>
        <end position="20"/>
    </location>
</feature>
<evidence type="ECO:0000313" key="2">
    <source>
        <dbReference type="EMBL" id="CCG25674.1"/>
    </source>
</evidence>
<keyword evidence="1" id="KW-0732">Signal</keyword>
<dbReference type="GeneID" id="14539349"/>
<dbReference type="HOGENOM" id="CLU_068906_0_0_1"/>
<dbReference type="OrthoDB" id="4018855at2759"/>
<reference evidence="2 3" key="1">
    <citation type="journal article" date="2012" name="PLoS ONE">
        <title>Sequence and analysis of the genome of the pathogenic yeast Candida orthopsilosis.</title>
        <authorList>
            <person name="Riccombeni A."/>
            <person name="Vidanes G."/>
            <person name="Proux-Wera E."/>
            <person name="Wolfe K.H."/>
            <person name="Butler G."/>
        </authorList>
    </citation>
    <scope>NUCLEOTIDE SEQUENCE [LARGE SCALE GENOMIC DNA]</scope>
    <source>
        <strain evidence="2 3">Co 90-125</strain>
    </source>
</reference>
<dbReference type="KEGG" id="cot:CORT_0C02980"/>
<sequence>MKTTHLLTILSLSVIHSVAGSAISRQWNDNDNNPVSRRTRSWNETTVADPAITRSWNETTPAKSRITRSWNESNSVIAQGPVLNNTQLAILLVSLQDFNAHNLGPSFAVGAKPRSDAFDLLEKRSEMPLLDTILSTLNNTGVALTVIDFVLLRPELLDIVIQTTIWVIKLRMINLTDLIIALQRSNLIIDVLTLSLEDSEILPGLINITTEILKQSGLDLGLLSKRLDVEPINAINSTIHDISKRENALLDQLFTSLRDSGLAVSVVKHLLTTPELAAPNAHFLVSILQSHALSLTDLITALKESNLIWDLIRQLLGDPSIIIEFGGAIVQRVAQGLIPKELITGV</sequence>